<protein>
    <submittedName>
        <fullName evidence="3">Uncharacterized protein</fullName>
    </submittedName>
</protein>
<evidence type="ECO:0000313" key="4">
    <source>
        <dbReference type="Proteomes" id="UP000523863"/>
    </source>
</evidence>
<organism evidence="3 4">
    <name type="scientific">Neomicrococcus lactis</name>
    <dbReference type="NCBI Taxonomy" id="732241"/>
    <lineage>
        <taxon>Bacteria</taxon>
        <taxon>Bacillati</taxon>
        <taxon>Actinomycetota</taxon>
        <taxon>Actinomycetes</taxon>
        <taxon>Micrococcales</taxon>
        <taxon>Micrococcaceae</taxon>
        <taxon>Neomicrococcus</taxon>
    </lineage>
</organism>
<comment type="caution">
    <text evidence="3">The sequence shown here is derived from an EMBL/GenBank/DDBJ whole genome shotgun (WGS) entry which is preliminary data.</text>
</comment>
<sequence>MANAVVVCTQEVLPWVDLVQVLVGVLGVFVASVVAFKAGQRQHEAQVLHQSQKDVAGFIDIADQLNQRFSSVQLNPDDGVTGVVDWDKLHEELRRQDNLIRLTAPQNIYESVAGIAFDLNQTSHLLKLRMNGDSSELWSEAQEYLNRYDLQRQELISVSVNNDSRKRKSAEKKDLKERKKALKAMKKANVEGCVDGPSFHNRSF</sequence>
<gene>
    <name evidence="3" type="ORF">BKA12_001744</name>
</gene>
<evidence type="ECO:0000313" key="3">
    <source>
        <dbReference type="EMBL" id="MBB5598664.1"/>
    </source>
</evidence>
<keyword evidence="2" id="KW-0472">Membrane</keyword>
<evidence type="ECO:0000256" key="1">
    <source>
        <dbReference type="SAM" id="MobiDB-lite"/>
    </source>
</evidence>
<keyword evidence="4" id="KW-1185">Reference proteome</keyword>
<dbReference type="Proteomes" id="UP000523863">
    <property type="component" value="Unassembled WGS sequence"/>
</dbReference>
<feature type="transmembrane region" description="Helical" evidence="2">
    <location>
        <begin position="12"/>
        <end position="36"/>
    </location>
</feature>
<proteinExistence type="predicted"/>
<dbReference type="EMBL" id="JACHBL010000001">
    <property type="protein sequence ID" value="MBB5598664.1"/>
    <property type="molecule type" value="Genomic_DNA"/>
</dbReference>
<evidence type="ECO:0000256" key="2">
    <source>
        <dbReference type="SAM" id="Phobius"/>
    </source>
</evidence>
<dbReference type="RefSeq" id="WP_183642694.1">
    <property type="nucleotide sequence ID" value="NZ_JACHBL010000001.1"/>
</dbReference>
<accession>A0A7W8YBU1</accession>
<name>A0A7W8YBU1_9MICC</name>
<keyword evidence="2" id="KW-0812">Transmembrane</keyword>
<keyword evidence="2" id="KW-1133">Transmembrane helix</keyword>
<dbReference type="AlphaFoldDB" id="A0A7W8YBU1"/>
<reference evidence="3 4" key="1">
    <citation type="submission" date="2020-08" db="EMBL/GenBank/DDBJ databases">
        <title>Sequencing the genomes of 1000 actinobacteria strains.</title>
        <authorList>
            <person name="Klenk H.-P."/>
        </authorList>
    </citation>
    <scope>NUCLEOTIDE SEQUENCE [LARGE SCALE GENOMIC DNA]</scope>
    <source>
        <strain evidence="3 4">DSM 23694</strain>
    </source>
</reference>
<feature type="region of interest" description="Disordered" evidence="1">
    <location>
        <begin position="161"/>
        <end position="180"/>
    </location>
</feature>